<evidence type="ECO:0000259" key="4">
    <source>
        <dbReference type="Pfam" id="PF07726"/>
    </source>
</evidence>
<keyword evidence="1" id="KW-0547">Nucleotide-binding</keyword>
<evidence type="ECO:0000256" key="3">
    <source>
        <dbReference type="ARBA" id="ARBA00061607"/>
    </source>
</evidence>
<organism evidence="6 7">
    <name type="scientific">Lachnospira eligens</name>
    <dbReference type="NCBI Taxonomy" id="39485"/>
    <lineage>
        <taxon>Bacteria</taxon>
        <taxon>Bacillati</taxon>
        <taxon>Bacillota</taxon>
        <taxon>Clostridia</taxon>
        <taxon>Lachnospirales</taxon>
        <taxon>Lachnospiraceae</taxon>
        <taxon>Lachnospira</taxon>
    </lineage>
</organism>
<dbReference type="Gene3D" id="1.10.8.80">
    <property type="entry name" value="Magnesium chelatase subunit I, C-Terminal domain"/>
    <property type="match status" value="1"/>
</dbReference>
<evidence type="ECO:0000256" key="2">
    <source>
        <dbReference type="ARBA" id="ARBA00022840"/>
    </source>
</evidence>
<proteinExistence type="inferred from homology"/>
<sequence>MSKASDILDNVSKVIAGKRNVSELVLTSIIAGGHVLLEDVPGTGKTMMAKAFAKSIDGQFSRIQFTPDLLPSDITGVHVFNQKEGEFVFRRGPVFANVILADEINRATPRTQSALLECMEEHQVTVDGEYSKLEEPFVVIATQNPIETAGTYQLPEAQLDRFLMKINMGYPEKDDEVLILNRFLKEDPSKELSTVAICEDIVAMKEDAKNVYVHPVLIDYIVELARMTRQQDNVSIGVSPRGTLGMLNAARAYAYVAGRDYVVPEDIKILAPVVWAHRIVLQTGYMNMDNKEQIIEHVVNNTAVPTEDWKR</sequence>
<dbReference type="EMBL" id="CZBU01000002">
    <property type="protein sequence ID" value="CUQ76628.1"/>
    <property type="molecule type" value="Genomic_DNA"/>
</dbReference>
<evidence type="ECO:0000313" key="6">
    <source>
        <dbReference type="EMBL" id="CUQ76628.1"/>
    </source>
</evidence>
<reference evidence="6 7" key="1">
    <citation type="submission" date="2015-09" db="EMBL/GenBank/DDBJ databases">
        <authorList>
            <consortium name="Pathogen Informatics"/>
        </authorList>
    </citation>
    <scope>NUCLEOTIDE SEQUENCE [LARGE SCALE GENOMIC DNA]</scope>
    <source>
        <strain evidence="6 7">2789STDY5834875</strain>
    </source>
</reference>
<dbReference type="PIRSF" id="PIRSF002849">
    <property type="entry name" value="AAA_ATPase_chaperone_MoxR_prd"/>
    <property type="match status" value="1"/>
</dbReference>
<dbReference type="GO" id="GO:0005524">
    <property type="term" value="F:ATP binding"/>
    <property type="evidence" value="ECO:0007669"/>
    <property type="project" value="UniProtKB-KW"/>
</dbReference>
<feature type="domain" description="ChlI/MoxR AAA lid" evidence="5">
    <location>
        <begin position="227"/>
        <end position="297"/>
    </location>
</feature>
<dbReference type="AlphaFoldDB" id="A0A174YXE4"/>
<dbReference type="PANTHER" id="PTHR42759">
    <property type="entry name" value="MOXR FAMILY PROTEIN"/>
    <property type="match status" value="1"/>
</dbReference>
<dbReference type="PANTHER" id="PTHR42759:SF5">
    <property type="entry name" value="METHANOL DEHYDROGENASE REGULATOR"/>
    <property type="match status" value="1"/>
</dbReference>
<dbReference type="InterPro" id="IPR050764">
    <property type="entry name" value="CbbQ/NirQ/NorQ/GpvN"/>
</dbReference>
<dbReference type="CDD" id="cd00009">
    <property type="entry name" value="AAA"/>
    <property type="match status" value="1"/>
</dbReference>
<dbReference type="Pfam" id="PF17863">
    <property type="entry name" value="AAA_lid_2"/>
    <property type="match status" value="1"/>
</dbReference>
<dbReference type="RefSeq" id="WP_055215280.1">
    <property type="nucleotide sequence ID" value="NZ_CZBU01000002.1"/>
</dbReference>
<dbReference type="Pfam" id="PF07726">
    <property type="entry name" value="AAA_3"/>
    <property type="match status" value="1"/>
</dbReference>
<gene>
    <name evidence="6" type="ORF">ERS852490_01165</name>
</gene>
<dbReference type="Gene3D" id="3.40.50.300">
    <property type="entry name" value="P-loop containing nucleotide triphosphate hydrolases"/>
    <property type="match status" value="1"/>
</dbReference>
<evidence type="ECO:0000259" key="5">
    <source>
        <dbReference type="Pfam" id="PF17863"/>
    </source>
</evidence>
<accession>A0A174YXE4</accession>
<feature type="domain" description="ATPase AAA-3" evidence="4">
    <location>
        <begin position="34"/>
        <end position="164"/>
    </location>
</feature>
<keyword evidence="2" id="KW-0067">ATP-binding</keyword>
<dbReference type="Proteomes" id="UP000095621">
    <property type="component" value="Unassembled WGS sequence"/>
</dbReference>
<dbReference type="InterPro" id="IPR027417">
    <property type="entry name" value="P-loop_NTPase"/>
</dbReference>
<dbReference type="InterPro" id="IPR011703">
    <property type="entry name" value="ATPase_AAA-3"/>
</dbReference>
<protein>
    <submittedName>
        <fullName evidence="6">Replication factor C small subunit</fullName>
    </submittedName>
</protein>
<comment type="similarity">
    <text evidence="3">Belongs to the MoxR family.</text>
</comment>
<dbReference type="InterPro" id="IPR041628">
    <property type="entry name" value="ChlI/MoxR_AAA_lid"/>
</dbReference>
<dbReference type="FunFam" id="3.40.50.300:FF:000640">
    <property type="entry name" value="MoxR family ATPase"/>
    <property type="match status" value="1"/>
</dbReference>
<evidence type="ECO:0000313" key="7">
    <source>
        <dbReference type="Proteomes" id="UP000095621"/>
    </source>
</evidence>
<name>A0A174YXE4_9FIRM</name>
<dbReference type="GO" id="GO:0016887">
    <property type="term" value="F:ATP hydrolysis activity"/>
    <property type="evidence" value="ECO:0007669"/>
    <property type="project" value="InterPro"/>
</dbReference>
<dbReference type="SUPFAM" id="SSF52540">
    <property type="entry name" value="P-loop containing nucleoside triphosphate hydrolases"/>
    <property type="match status" value="1"/>
</dbReference>
<evidence type="ECO:0000256" key="1">
    <source>
        <dbReference type="ARBA" id="ARBA00022741"/>
    </source>
</evidence>
<dbReference type="OrthoDB" id="9808397at2"/>